<evidence type="ECO:0000256" key="1">
    <source>
        <dbReference type="ARBA" id="ARBA00007613"/>
    </source>
</evidence>
<keyword evidence="2" id="KW-0812">Transmembrane</keyword>
<reference evidence="3 4" key="1">
    <citation type="submission" date="2019-12" db="EMBL/GenBank/DDBJ databases">
        <title>Novel species isolated from a subtropical stream in China.</title>
        <authorList>
            <person name="Lu H."/>
        </authorList>
    </citation>
    <scope>NUCLEOTIDE SEQUENCE [LARGE SCALE GENOMIC DNA]</scope>
    <source>
        <strain evidence="3 4">FT55W</strain>
    </source>
</reference>
<accession>A0A7X4GM54</accession>
<dbReference type="PROSITE" id="PS51257">
    <property type="entry name" value="PROKAR_LIPOPROTEIN"/>
    <property type="match status" value="1"/>
</dbReference>
<comment type="similarity">
    <text evidence="1 2">Belongs to the outer membrane factor (OMF) (TC 1.B.17) family.</text>
</comment>
<evidence type="ECO:0000313" key="4">
    <source>
        <dbReference type="Proteomes" id="UP000450012"/>
    </source>
</evidence>
<gene>
    <name evidence="3" type="ORF">GTP45_03900</name>
</gene>
<dbReference type="SUPFAM" id="SSF56954">
    <property type="entry name" value="Outer membrane efflux proteins (OEP)"/>
    <property type="match status" value="1"/>
</dbReference>
<dbReference type="Pfam" id="PF02321">
    <property type="entry name" value="OEP"/>
    <property type="match status" value="2"/>
</dbReference>
<keyword evidence="2" id="KW-0449">Lipoprotein</keyword>
<keyword evidence="2" id="KW-0564">Palmitate</keyword>
<evidence type="ECO:0000313" key="3">
    <source>
        <dbReference type="EMBL" id="MYM65981.1"/>
    </source>
</evidence>
<dbReference type="Gene3D" id="1.20.1600.10">
    <property type="entry name" value="Outer membrane efflux proteins (OEP)"/>
    <property type="match status" value="1"/>
</dbReference>
<protein>
    <submittedName>
        <fullName evidence="3">Efflux transporter outer membrane subunit</fullName>
    </submittedName>
</protein>
<dbReference type="GO" id="GO:0015562">
    <property type="term" value="F:efflux transmembrane transporter activity"/>
    <property type="evidence" value="ECO:0007669"/>
    <property type="project" value="InterPro"/>
</dbReference>
<keyword evidence="2" id="KW-0472">Membrane</keyword>
<dbReference type="GO" id="GO:0005886">
    <property type="term" value="C:plasma membrane"/>
    <property type="evidence" value="ECO:0007669"/>
    <property type="project" value="UniProtKB-SubCell"/>
</dbReference>
<keyword evidence="2" id="KW-0732">Signal</keyword>
<keyword evidence="4" id="KW-1185">Reference proteome</keyword>
<dbReference type="EMBL" id="WWCK01000001">
    <property type="protein sequence ID" value="MYM65981.1"/>
    <property type="molecule type" value="Genomic_DNA"/>
</dbReference>
<feature type="chain" id="PRO_5031589229" evidence="2">
    <location>
        <begin position="22"/>
        <end position="468"/>
    </location>
</feature>
<evidence type="ECO:0000256" key="2">
    <source>
        <dbReference type="RuleBase" id="RU362097"/>
    </source>
</evidence>
<comment type="caution">
    <text evidence="3">The sequence shown here is derived from an EMBL/GenBank/DDBJ whole genome shotgun (WGS) entry which is preliminary data.</text>
</comment>
<keyword evidence="2" id="KW-1134">Transmembrane beta strand</keyword>
<dbReference type="AlphaFoldDB" id="A0A7X4GM54"/>
<proteinExistence type="inferred from homology"/>
<sequence length="468" mass="49194">MRPLILALLAAGLAGCSLAPAYHVPESAAPAAAFQEAAGWKQAQPADALARGQWWKVYGDAGLDALQDKISVGNQGLQAALARLQQARAQTQFAGANRYPTVEAKAGATRARTSVNAPGFKPGAEPVGNNYSLGLDLSYELDVFGRVRNQVSAAEAGEQASTADVATLELSLRAELASDYFSLRSDDAQQLLLERVVEEYAKALQLTENLFKGGAAASIDVAQAQAQLETARTKAADLRLHRAQTEHAIAVLLGENPSSFKLAPRALAESVAPPAIDPGLPSALLERRPDVAAAERRVAAANASIGVAKAAYFPVFSLAAAFGYDSTQTGSWLQAPSRAWSVGPLAALTLFDGGRRNAQNQQAQAAYDEQVANYRNTVLAAYRDVEDSLVALRELEQQGASQAAAAAAAGRALEQSNYRYKGGVATYLEVAVSQNAALQAQLAASAIQLRRMQASVQLVKALGGGWQV</sequence>
<dbReference type="PANTHER" id="PTHR30203">
    <property type="entry name" value="OUTER MEMBRANE CATION EFFLUX PROTEIN"/>
    <property type="match status" value="1"/>
</dbReference>
<feature type="signal peptide" evidence="2">
    <location>
        <begin position="1"/>
        <end position="21"/>
    </location>
</feature>
<name>A0A7X4GM54_9BURK</name>
<dbReference type="PANTHER" id="PTHR30203:SF33">
    <property type="entry name" value="BLR4455 PROTEIN"/>
    <property type="match status" value="1"/>
</dbReference>
<dbReference type="Proteomes" id="UP000450012">
    <property type="component" value="Unassembled WGS sequence"/>
</dbReference>
<dbReference type="Gene3D" id="2.20.200.10">
    <property type="entry name" value="Outer membrane efflux proteins (OEP)"/>
    <property type="match status" value="1"/>
</dbReference>
<comment type="subcellular location">
    <subcellularLocation>
        <location evidence="2">Cell membrane</location>
        <topology evidence="2">Lipid-anchor</topology>
    </subcellularLocation>
</comment>
<dbReference type="InterPro" id="IPR010131">
    <property type="entry name" value="MdtP/NodT-like"/>
</dbReference>
<dbReference type="NCBIfam" id="TIGR01845">
    <property type="entry name" value="outer_NodT"/>
    <property type="match status" value="1"/>
</dbReference>
<organism evidence="3 4">
    <name type="scientific">Duganella rivi</name>
    <dbReference type="NCBI Taxonomy" id="2666083"/>
    <lineage>
        <taxon>Bacteria</taxon>
        <taxon>Pseudomonadati</taxon>
        <taxon>Pseudomonadota</taxon>
        <taxon>Betaproteobacteria</taxon>
        <taxon>Burkholderiales</taxon>
        <taxon>Oxalobacteraceae</taxon>
        <taxon>Telluria group</taxon>
        <taxon>Duganella</taxon>
    </lineage>
</organism>
<dbReference type="InterPro" id="IPR003423">
    <property type="entry name" value="OMP_efflux"/>
</dbReference>